<comment type="caution">
    <text evidence="2">The sequence shown here is derived from an EMBL/GenBank/DDBJ whole genome shotgun (WGS) entry which is preliminary data.</text>
</comment>
<dbReference type="EMBL" id="JADBGQ010000006">
    <property type="protein sequence ID" value="KAG5392964.1"/>
    <property type="molecule type" value="Genomic_DNA"/>
</dbReference>
<sequence length="505" mass="56584">MIESVMAVRLSTGFSSPAALLQYRPAPSTEEGVSCFHYASRRVFHPQRLNNTASWSGYLKYNSDYLTKRHPRKNRTQATAEYVDSASDPEKQTGKSRYHPSEDIRASLPQNAGDSRLSPAETTRTIIEVNNKGTLMLTGSTGDGVLENILWPDIPYITDQNGNLYFQVKEDEDVMQSVTSENNYVQVIVGFDTMEMIKEMELMGLSDSDFETEDDESGGEDDSEEDGDEGEDDEEEWVAVLEDEDEDEDDDEDDYDDDDEDDDESLGDWAKLETMRSCHPMFFAKRMSEVAANDPVDWMDQPSAGLAIQGLLSHILVEDYSDIQQKLADIKSTSTKGDKNAENLEEKLEDTNKADSDDESEKTRKVVAFYKLEMIRIQLITAQGDQTEVEVEDVRKAQPDAIAHASAGIIRRLEESGDKLAEALRSLCWRYYGIQAEEVKLIGLDSLGFDLRLCAGAKIESLRFAFSTRATSAEDAEGQMKELLFPTTNQSKPLEPKGTSQKESS</sequence>
<dbReference type="Gene3D" id="3.20.180.10">
    <property type="entry name" value="PNP-oxidase-like"/>
    <property type="match status" value="1"/>
</dbReference>
<feature type="region of interest" description="Disordered" evidence="1">
    <location>
        <begin position="333"/>
        <end position="359"/>
    </location>
</feature>
<evidence type="ECO:0008006" key="4">
    <source>
        <dbReference type="Google" id="ProtNLM"/>
    </source>
</evidence>
<proteinExistence type="predicted"/>
<evidence type="ECO:0000313" key="3">
    <source>
        <dbReference type="Proteomes" id="UP000823674"/>
    </source>
</evidence>
<dbReference type="InterPro" id="IPR037119">
    <property type="entry name" value="Haem_oxidase_HugZ-like_sf"/>
</dbReference>
<dbReference type="PANTHER" id="PTHR13343:SF28">
    <property type="entry name" value="PENTATRICOPEPTIDE REPEAT (PPR) SUPERFAMILY PROTEIN"/>
    <property type="match status" value="1"/>
</dbReference>
<feature type="compositionally biased region" description="Acidic residues" evidence="1">
    <location>
        <begin position="208"/>
        <end position="266"/>
    </location>
</feature>
<reference evidence="2 3" key="1">
    <citation type="submission" date="2021-03" db="EMBL/GenBank/DDBJ databases">
        <authorList>
            <person name="King G.J."/>
            <person name="Bancroft I."/>
            <person name="Baten A."/>
            <person name="Bloomfield J."/>
            <person name="Borpatragohain P."/>
            <person name="He Z."/>
            <person name="Irish N."/>
            <person name="Irwin J."/>
            <person name="Liu K."/>
            <person name="Mauleon R.P."/>
            <person name="Moore J."/>
            <person name="Morris R."/>
            <person name="Ostergaard L."/>
            <person name="Wang B."/>
            <person name="Wells R."/>
        </authorList>
    </citation>
    <scope>NUCLEOTIDE SEQUENCE [LARGE SCALE GENOMIC DNA]</scope>
    <source>
        <strain evidence="2">R-o-18</strain>
        <tissue evidence="2">Leaf</tissue>
    </source>
</reference>
<feature type="region of interest" description="Disordered" evidence="1">
    <location>
        <begin position="69"/>
        <end position="120"/>
    </location>
</feature>
<organism evidence="2 3">
    <name type="scientific">Brassica rapa subsp. trilocularis</name>
    <dbReference type="NCBI Taxonomy" id="1813537"/>
    <lineage>
        <taxon>Eukaryota</taxon>
        <taxon>Viridiplantae</taxon>
        <taxon>Streptophyta</taxon>
        <taxon>Embryophyta</taxon>
        <taxon>Tracheophyta</taxon>
        <taxon>Spermatophyta</taxon>
        <taxon>Magnoliopsida</taxon>
        <taxon>eudicotyledons</taxon>
        <taxon>Gunneridae</taxon>
        <taxon>Pentapetalae</taxon>
        <taxon>rosids</taxon>
        <taxon>malvids</taxon>
        <taxon>Brassicales</taxon>
        <taxon>Brassicaceae</taxon>
        <taxon>Brassiceae</taxon>
        <taxon>Brassica</taxon>
    </lineage>
</organism>
<dbReference type="Proteomes" id="UP000823674">
    <property type="component" value="Chromosome A06"/>
</dbReference>
<dbReference type="SUPFAM" id="SSF50475">
    <property type="entry name" value="FMN-binding split barrel"/>
    <property type="match status" value="1"/>
</dbReference>
<feature type="region of interest" description="Disordered" evidence="1">
    <location>
        <begin position="483"/>
        <end position="505"/>
    </location>
</feature>
<gene>
    <name evidence="2" type="primary">A06p020690.1_BraROA</name>
    <name evidence="2" type="ORF">IGI04_022927</name>
</gene>
<accession>A0ABQ7M2E1</accession>
<dbReference type="PANTHER" id="PTHR13343">
    <property type="entry name" value="CREG1 PROTEIN"/>
    <property type="match status" value="1"/>
</dbReference>
<feature type="compositionally biased region" description="Polar residues" evidence="1">
    <location>
        <begin position="486"/>
        <end position="505"/>
    </location>
</feature>
<keyword evidence="3" id="KW-1185">Reference proteome</keyword>
<feature type="compositionally biased region" description="Basic and acidic residues" evidence="1">
    <location>
        <begin position="88"/>
        <end position="105"/>
    </location>
</feature>
<feature type="compositionally biased region" description="Basic and acidic residues" evidence="1">
    <location>
        <begin position="336"/>
        <end position="355"/>
    </location>
</feature>
<evidence type="ECO:0000256" key="1">
    <source>
        <dbReference type="SAM" id="MobiDB-lite"/>
    </source>
</evidence>
<evidence type="ECO:0000313" key="2">
    <source>
        <dbReference type="EMBL" id="KAG5392964.1"/>
    </source>
</evidence>
<name>A0ABQ7M2E1_BRACM</name>
<feature type="region of interest" description="Disordered" evidence="1">
    <location>
        <begin position="206"/>
        <end position="271"/>
    </location>
</feature>
<protein>
    <recommendedName>
        <fullName evidence="4">Pentatricopeptide repeat (PPR) superfamily protein</fullName>
    </recommendedName>
</protein>